<sequence>MTIQERLLSLAKLTSYGNTNILDTLQPIMQAAHLLQVNKHTENDAKRVCDTCDKLSMTQVRSPIHVCGESNGSNLTVIIEVRHPVHGCGVSNTLNFMVVFFDAVRCRSSSFDAGLQ</sequence>
<gene>
    <name evidence="2" type="ORF">TCEB3V08_LOCUS8190</name>
</gene>
<dbReference type="EMBL" id="OC319601">
    <property type="protein sequence ID" value="CAD7405832.1"/>
    <property type="molecule type" value="Genomic_DNA"/>
</dbReference>
<dbReference type="PROSITE" id="PS51126">
    <property type="entry name" value="DILUTE"/>
    <property type="match status" value="1"/>
</dbReference>
<name>A0A7R9H2V3_TIMCR</name>
<evidence type="ECO:0000259" key="1">
    <source>
        <dbReference type="PROSITE" id="PS51126"/>
    </source>
</evidence>
<protein>
    <recommendedName>
        <fullName evidence="1">Dilute domain-containing protein</fullName>
    </recommendedName>
</protein>
<evidence type="ECO:0000313" key="2">
    <source>
        <dbReference type="EMBL" id="CAD7405832.1"/>
    </source>
</evidence>
<dbReference type="Pfam" id="PF01843">
    <property type="entry name" value="DIL"/>
    <property type="match status" value="1"/>
</dbReference>
<organism evidence="2">
    <name type="scientific">Timema cristinae</name>
    <name type="common">Walking stick</name>
    <dbReference type="NCBI Taxonomy" id="61476"/>
    <lineage>
        <taxon>Eukaryota</taxon>
        <taxon>Metazoa</taxon>
        <taxon>Ecdysozoa</taxon>
        <taxon>Arthropoda</taxon>
        <taxon>Hexapoda</taxon>
        <taxon>Insecta</taxon>
        <taxon>Pterygota</taxon>
        <taxon>Neoptera</taxon>
        <taxon>Polyneoptera</taxon>
        <taxon>Phasmatodea</taxon>
        <taxon>Timematodea</taxon>
        <taxon>Timematoidea</taxon>
        <taxon>Timematidae</taxon>
        <taxon>Timema</taxon>
    </lineage>
</organism>
<dbReference type="AlphaFoldDB" id="A0A7R9H2V3"/>
<dbReference type="InterPro" id="IPR002710">
    <property type="entry name" value="Dilute_dom"/>
</dbReference>
<accession>A0A7R9H2V3</accession>
<proteinExistence type="predicted"/>
<reference evidence="2" key="1">
    <citation type="submission" date="2020-11" db="EMBL/GenBank/DDBJ databases">
        <authorList>
            <person name="Tran Van P."/>
        </authorList>
    </citation>
    <scope>NUCLEOTIDE SEQUENCE</scope>
</reference>
<feature type="domain" description="Dilute" evidence="1">
    <location>
        <begin position="1"/>
        <end position="87"/>
    </location>
</feature>